<evidence type="ECO:0000259" key="1">
    <source>
        <dbReference type="PROSITE" id="PS51688"/>
    </source>
</evidence>
<dbReference type="InterPro" id="IPR030392">
    <property type="entry name" value="S74_ICA"/>
</dbReference>
<protein>
    <submittedName>
        <fullName evidence="2">Tail fiber domain-containing protein</fullName>
    </submittedName>
</protein>
<reference evidence="2 3" key="1">
    <citation type="journal article" date="2020" name="ISME J.">
        <title>Comparative genomics reveals insights into cyanobacterial evolution and habitat adaptation.</title>
        <authorList>
            <person name="Chen M.Y."/>
            <person name="Teng W.K."/>
            <person name="Zhao L."/>
            <person name="Hu C.X."/>
            <person name="Zhou Y.K."/>
            <person name="Han B.P."/>
            <person name="Song L.R."/>
            <person name="Shu W.S."/>
        </authorList>
    </citation>
    <scope>NUCLEOTIDE SEQUENCE [LARGE SCALE GENOMIC DNA]</scope>
    <source>
        <strain evidence="2 3">FACHB-248</strain>
    </source>
</reference>
<evidence type="ECO:0000313" key="2">
    <source>
        <dbReference type="EMBL" id="MBD2603023.1"/>
    </source>
</evidence>
<keyword evidence="3" id="KW-1185">Reference proteome</keyword>
<dbReference type="Pfam" id="PF13884">
    <property type="entry name" value="Peptidase_S74"/>
    <property type="match status" value="1"/>
</dbReference>
<organism evidence="2 3">
    <name type="scientific">Scytonema hofmannii FACHB-248</name>
    <dbReference type="NCBI Taxonomy" id="1842502"/>
    <lineage>
        <taxon>Bacteria</taxon>
        <taxon>Bacillati</taxon>
        <taxon>Cyanobacteriota</taxon>
        <taxon>Cyanophyceae</taxon>
        <taxon>Nostocales</taxon>
        <taxon>Scytonemataceae</taxon>
        <taxon>Scytonema</taxon>
    </lineage>
</organism>
<name>A0ABR8GIK3_9CYAN</name>
<dbReference type="PROSITE" id="PS51688">
    <property type="entry name" value="ICA"/>
    <property type="match status" value="1"/>
</dbReference>
<sequence>MSNLFSRNQIIKAVGTFIAGAAAAKSLPLVIGNEPAQAQSSIGTFSQVIGASTNGSDKPQIISIQNNNQDFARLRFLVFGRSPWDIATGSSNNVMNFFNNVGGNVMTLSPTGNLSIQGALTQGSSRTLKENITELSSKEALETLADLSPVKFKYKADTDKVIHIGFIAEDVPELVATPDRKRLSAMDIVGVLTKAVQEQQQTIFALTEKVTALEAANRVS</sequence>
<gene>
    <name evidence="2" type="ORF">H6G81_00435</name>
</gene>
<proteinExistence type="predicted"/>
<dbReference type="Proteomes" id="UP000660380">
    <property type="component" value="Unassembled WGS sequence"/>
</dbReference>
<comment type="caution">
    <text evidence="2">The sequence shown here is derived from an EMBL/GenBank/DDBJ whole genome shotgun (WGS) entry which is preliminary data.</text>
</comment>
<accession>A0ABR8GIK3</accession>
<dbReference type="EMBL" id="JACJTA010000001">
    <property type="protein sequence ID" value="MBD2603023.1"/>
    <property type="molecule type" value="Genomic_DNA"/>
</dbReference>
<evidence type="ECO:0000313" key="3">
    <source>
        <dbReference type="Proteomes" id="UP000660380"/>
    </source>
</evidence>
<dbReference type="RefSeq" id="WP_029635429.1">
    <property type="nucleotide sequence ID" value="NZ_JACJTA010000001.1"/>
</dbReference>
<feature type="domain" description="Peptidase S74" evidence="1">
    <location>
        <begin position="124"/>
        <end position="220"/>
    </location>
</feature>